<feature type="region of interest" description="Disordered" evidence="5">
    <location>
        <begin position="13"/>
        <end position="35"/>
    </location>
</feature>
<dbReference type="PANTHER" id="PTHR24379:SF121">
    <property type="entry name" value="C2H2-TYPE DOMAIN-CONTAINING PROTEIN"/>
    <property type="match status" value="1"/>
</dbReference>
<evidence type="ECO:0000256" key="1">
    <source>
        <dbReference type="ARBA" id="ARBA00022723"/>
    </source>
</evidence>
<evidence type="ECO:0000256" key="5">
    <source>
        <dbReference type="SAM" id="MobiDB-lite"/>
    </source>
</evidence>
<evidence type="ECO:0000256" key="2">
    <source>
        <dbReference type="ARBA" id="ARBA00022737"/>
    </source>
</evidence>
<keyword evidence="8" id="KW-1185">Reference proteome</keyword>
<name>A0AAW1EZB1_ZOAVI</name>
<feature type="domain" description="C2H2-type" evidence="6">
    <location>
        <begin position="221"/>
        <end position="241"/>
    </location>
</feature>
<dbReference type="Gene3D" id="3.30.160.60">
    <property type="entry name" value="Classic Zinc Finger"/>
    <property type="match status" value="2"/>
</dbReference>
<keyword evidence="3" id="KW-0863">Zinc-finger</keyword>
<accession>A0AAW1EZB1</accession>
<sequence length="368" mass="40887">MADFSSWVMPSVVSAGKSPSSSVRPGNGSWGAAGGMDQITVVRIDDTHIAEERSGKATAAAACYEVEYSMPTEDEEEEEEEEEDGVYVIEYSNPEEEGESYQFTMSVDRSLPALKHPAVSENATAPPLPPSPLAKLSQRPRQKMKPTAEEEARRRKQQQHFVSNKCVLELGDVYQDAMSSDRGQLVCTLCPPPGRSFKRASGLAVHLKHMHLLEGKKKFFCTTCKQPVRTQIELDAHTKKHANQSAVFSCLLCPETAGYRGPRQGLRRHLEQEHPGVIPRCHICNKGFSSLVSYLADQFRHVGVSPYFCTRCQIYEMTERGLTVHIRNHDKKKKKLQQEQQQESSGNLPLTFGGGANADNSATDDSDF</sequence>
<dbReference type="AlphaFoldDB" id="A0AAW1EZB1"/>
<dbReference type="InterPro" id="IPR013087">
    <property type="entry name" value="Znf_C2H2_type"/>
</dbReference>
<evidence type="ECO:0000259" key="6">
    <source>
        <dbReference type="PROSITE" id="PS00028"/>
    </source>
</evidence>
<dbReference type="InterPro" id="IPR036236">
    <property type="entry name" value="Znf_C2H2_sf"/>
</dbReference>
<evidence type="ECO:0000313" key="7">
    <source>
        <dbReference type="EMBL" id="KAK9527425.1"/>
    </source>
</evidence>
<dbReference type="SUPFAM" id="SSF57667">
    <property type="entry name" value="beta-beta-alpha zinc fingers"/>
    <property type="match status" value="1"/>
</dbReference>
<gene>
    <name evidence="7" type="ORF">VZT92_013989</name>
</gene>
<evidence type="ECO:0000256" key="3">
    <source>
        <dbReference type="ARBA" id="ARBA00022771"/>
    </source>
</evidence>
<dbReference type="EMBL" id="JBCEZU010000112">
    <property type="protein sequence ID" value="KAK9527425.1"/>
    <property type="molecule type" value="Genomic_DNA"/>
</dbReference>
<feature type="region of interest" description="Disordered" evidence="5">
    <location>
        <begin position="328"/>
        <end position="368"/>
    </location>
</feature>
<dbReference type="SMART" id="SM00355">
    <property type="entry name" value="ZnF_C2H2"/>
    <property type="match status" value="5"/>
</dbReference>
<organism evidence="7 8">
    <name type="scientific">Zoarces viviparus</name>
    <name type="common">Viviparous eelpout</name>
    <name type="synonym">Blennius viviparus</name>
    <dbReference type="NCBI Taxonomy" id="48416"/>
    <lineage>
        <taxon>Eukaryota</taxon>
        <taxon>Metazoa</taxon>
        <taxon>Chordata</taxon>
        <taxon>Craniata</taxon>
        <taxon>Vertebrata</taxon>
        <taxon>Euteleostomi</taxon>
        <taxon>Actinopterygii</taxon>
        <taxon>Neopterygii</taxon>
        <taxon>Teleostei</taxon>
        <taxon>Neoteleostei</taxon>
        <taxon>Acanthomorphata</taxon>
        <taxon>Eupercaria</taxon>
        <taxon>Perciformes</taxon>
        <taxon>Cottioidei</taxon>
        <taxon>Zoarcales</taxon>
        <taxon>Zoarcidae</taxon>
        <taxon>Zoarcinae</taxon>
        <taxon>Zoarces</taxon>
    </lineage>
</organism>
<protein>
    <recommendedName>
        <fullName evidence="6">C2H2-type domain-containing protein</fullName>
    </recommendedName>
</protein>
<comment type="caution">
    <text evidence="7">The sequence shown here is derived from an EMBL/GenBank/DDBJ whole genome shotgun (WGS) entry which is preliminary data.</text>
</comment>
<evidence type="ECO:0000313" key="8">
    <source>
        <dbReference type="Proteomes" id="UP001488805"/>
    </source>
</evidence>
<dbReference type="PROSITE" id="PS00028">
    <property type="entry name" value="ZINC_FINGER_C2H2_1"/>
    <property type="match status" value="1"/>
</dbReference>
<evidence type="ECO:0000256" key="4">
    <source>
        <dbReference type="ARBA" id="ARBA00022833"/>
    </source>
</evidence>
<feature type="compositionally biased region" description="Low complexity" evidence="5">
    <location>
        <begin position="13"/>
        <end position="25"/>
    </location>
</feature>
<feature type="region of interest" description="Disordered" evidence="5">
    <location>
        <begin position="120"/>
        <end position="156"/>
    </location>
</feature>
<keyword evidence="4" id="KW-0862">Zinc</keyword>
<reference evidence="7 8" key="1">
    <citation type="journal article" date="2024" name="Genome Biol. Evol.">
        <title>Chromosome-level genome assembly of the viviparous eelpout Zoarces viviparus.</title>
        <authorList>
            <person name="Fuhrmann N."/>
            <person name="Brasseur M.V."/>
            <person name="Bakowski C.E."/>
            <person name="Podsiadlowski L."/>
            <person name="Prost S."/>
            <person name="Krehenwinkel H."/>
            <person name="Mayer C."/>
        </authorList>
    </citation>
    <scope>NUCLEOTIDE SEQUENCE [LARGE SCALE GENOMIC DNA]</scope>
    <source>
        <strain evidence="7">NO-MEL_2022_Ind0_liver</strain>
    </source>
</reference>
<keyword evidence="1" id="KW-0479">Metal-binding</keyword>
<keyword evidence="2" id="KW-0677">Repeat</keyword>
<dbReference type="GO" id="GO:0008270">
    <property type="term" value="F:zinc ion binding"/>
    <property type="evidence" value="ECO:0007669"/>
    <property type="project" value="UniProtKB-KW"/>
</dbReference>
<proteinExistence type="predicted"/>
<dbReference type="Proteomes" id="UP001488805">
    <property type="component" value="Unassembled WGS sequence"/>
</dbReference>
<dbReference type="PANTHER" id="PTHR24379">
    <property type="entry name" value="KRAB AND ZINC FINGER DOMAIN-CONTAINING"/>
    <property type="match status" value="1"/>
</dbReference>